<organism evidence="2 3">
    <name type="scientific">Durusdinium trenchii</name>
    <dbReference type="NCBI Taxonomy" id="1381693"/>
    <lineage>
        <taxon>Eukaryota</taxon>
        <taxon>Sar</taxon>
        <taxon>Alveolata</taxon>
        <taxon>Dinophyceae</taxon>
        <taxon>Suessiales</taxon>
        <taxon>Symbiodiniaceae</taxon>
        <taxon>Durusdinium</taxon>
    </lineage>
</organism>
<dbReference type="EMBL" id="CAXAMN010016047">
    <property type="protein sequence ID" value="CAK9047240.1"/>
    <property type="molecule type" value="Genomic_DNA"/>
</dbReference>
<gene>
    <name evidence="2" type="ORF">CCMP2556_LOCUS24463</name>
</gene>
<proteinExistence type="predicted"/>
<evidence type="ECO:0000256" key="1">
    <source>
        <dbReference type="SAM" id="MobiDB-lite"/>
    </source>
</evidence>
<feature type="region of interest" description="Disordered" evidence="1">
    <location>
        <begin position="1"/>
        <end position="61"/>
    </location>
</feature>
<comment type="caution">
    <text evidence="2">The sequence shown here is derived from an EMBL/GenBank/DDBJ whole genome shotgun (WGS) entry which is preliminary data.</text>
</comment>
<sequence length="969" mass="105787">MDSDGPGAAKVVPKPVRQKKGEGAGAGAADKADAPPPEPHPVKRRRVSRNSDGSGANSSKDEKKCKRCKKLRLVSDFYQGQANCAECSTKLRTIRNIAKRSQEVQWLDSLDDSQLDTLLAAYTKEHEAAKKERCKCTFNLTLYKEKSIRAAGVRKEVRKRMMSEECFYDFAKGAQGGSLSSTQAQRKWAEYLADPNTVQEGEGSTLKLSIPIATDIIDYDDISKQKELERQQKLSKLNEAQYEGKVDALVLGGGRPDCKMNGAKTKAALADDSDLALPTLSDLAAKTKAKAKEAAEGEDEARKKDPADSEAEGDTKWFDSVAQQAKAARQFSSKLAKSSLKMVAMIGQMEVALDSARGSAGATSAGTEMRILDNRLKALRLIKDAGAEEFRLYVAELHSKSQAAKSAETVSHSSAADHHLAQAEELKAKFNSVTAQEELNATWKEANRIMCHWEELLSACRTAVSELKRATEVKSQGQGGRGKNAKAKAKAKGRAARATSMYEVFSYDKSTAIDVYDVCPLSADRVMDTPFILTAVPSIMEKLLALKEPSADAPDATKVYQELTSFHEKFAKSDLRFTTGKAQRPMKEAVGQVVSTALRGSLSGHEVVDAGHWLPPRKVILADPEKIVTLLTDQNHKLKEEDREKVTYASAVAFLTHATPKDLEDLGGGIWQGTLKPGQLLWTPAGMIAGEQTSESDHLGLKVSLVAVGETGDSRGIATLRKMQMEGKDLNKKSDVLDEILLAVDAKQSDLKLKAAPPTEESQVGASGFLQTAGRLLLERKQCEKGRDGYGRRFTVYDVIATALHEHVDPKLLPGEGQLMDKSKFDADALNEDHVQNVAEALLATYPYERLGSAYLLGDACLQLNHLWNGGLLGLAEGNPIKDKSIRDCALKEGETMKRLLSYIRTSGYKNDLGRSDRVTYLKTLANQRSSMDIDVINRTLELLGFLVCSGGVCRLSRVKCFEPLELEA</sequence>
<reference evidence="2 3" key="1">
    <citation type="submission" date="2024-02" db="EMBL/GenBank/DDBJ databases">
        <authorList>
            <person name="Chen Y."/>
            <person name="Shah S."/>
            <person name="Dougan E. K."/>
            <person name="Thang M."/>
            <person name="Chan C."/>
        </authorList>
    </citation>
    <scope>NUCLEOTIDE SEQUENCE [LARGE SCALE GENOMIC DNA]</scope>
</reference>
<protein>
    <submittedName>
        <fullName evidence="2">Uncharacterized protein</fullName>
    </submittedName>
</protein>
<name>A0ABP0MAN7_9DINO</name>
<accession>A0ABP0MAN7</accession>
<dbReference type="Proteomes" id="UP001642484">
    <property type="component" value="Unassembled WGS sequence"/>
</dbReference>
<evidence type="ECO:0000313" key="2">
    <source>
        <dbReference type="EMBL" id="CAK9047240.1"/>
    </source>
</evidence>
<feature type="compositionally biased region" description="Basic and acidic residues" evidence="1">
    <location>
        <begin position="290"/>
        <end position="315"/>
    </location>
</feature>
<keyword evidence="3" id="KW-1185">Reference proteome</keyword>
<feature type="region of interest" description="Disordered" evidence="1">
    <location>
        <begin position="288"/>
        <end position="315"/>
    </location>
</feature>
<evidence type="ECO:0000313" key="3">
    <source>
        <dbReference type="Proteomes" id="UP001642484"/>
    </source>
</evidence>